<reference evidence="3" key="1">
    <citation type="submission" date="2022-12" db="EMBL/GenBank/DDBJ databases">
        <title>Draft genome assemblies for two species of Escallonia (Escalloniales).</title>
        <authorList>
            <person name="Chanderbali A."/>
            <person name="Dervinis C."/>
            <person name="Anghel I."/>
            <person name="Soltis D."/>
            <person name="Soltis P."/>
            <person name="Zapata F."/>
        </authorList>
    </citation>
    <scope>NUCLEOTIDE SEQUENCE</scope>
    <source>
        <strain evidence="3">UCBG64.0493</strain>
        <tissue evidence="3">Leaf</tissue>
    </source>
</reference>
<evidence type="ECO:0000313" key="3">
    <source>
        <dbReference type="EMBL" id="KAK2996735.1"/>
    </source>
</evidence>
<evidence type="ECO:0000259" key="2">
    <source>
        <dbReference type="Pfam" id="PF03107"/>
    </source>
</evidence>
<keyword evidence="1" id="KW-0677">Repeat</keyword>
<name>A0AA88USM7_9ASTE</name>
<accession>A0AA88USM7</accession>
<dbReference type="InterPro" id="IPR004146">
    <property type="entry name" value="DC1"/>
</dbReference>
<dbReference type="EMBL" id="JAVXUP010004756">
    <property type="protein sequence ID" value="KAK2996735.1"/>
    <property type="molecule type" value="Genomic_DNA"/>
</dbReference>
<dbReference type="Proteomes" id="UP001188597">
    <property type="component" value="Unassembled WGS sequence"/>
</dbReference>
<evidence type="ECO:0000313" key="4">
    <source>
        <dbReference type="Proteomes" id="UP001188597"/>
    </source>
</evidence>
<dbReference type="Pfam" id="PF03107">
    <property type="entry name" value="C1_2"/>
    <property type="match status" value="2"/>
</dbReference>
<feature type="domain" description="DC1" evidence="2">
    <location>
        <begin position="6"/>
        <end position="61"/>
    </location>
</feature>
<dbReference type="InterPro" id="IPR046349">
    <property type="entry name" value="C1-like_sf"/>
</dbReference>
<sequence>MKSRHFSHRHDLILSEVLPNLDAGETEGAVCYGCLQPITAADHAFFSCDECRDFFLHKTCAELPQDIKHAAHPTHLLELLTRQPFGNLTYPCDCCCESRDGFIYYCLLCYFCICVPCSLARKISALGKIKHFAHHHPLIFNEEKDFGGKEAICYWCRNRIIDDAYSCTDCNFFLYKTCLDLPYQIEHFSHPKHRLTLLRDEDFTAPRSVVHTVEKAASGSHITASAARSCYVCNVFCYHLTYRGRLKMCYCTLTFLN</sequence>
<evidence type="ECO:0000256" key="1">
    <source>
        <dbReference type="ARBA" id="ARBA00022737"/>
    </source>
</evidence>
<dbReference type="AlphaFoldDB" id="A0AA88USM7"/>
<dbReference type="PANTHER" id="PTHR46288">
    <property type="entry name" value="PHORBOL-ESTER/DAG-TYPE DOMAIN-CONTAINING PROTEIN"/>
    <property type="match status" value="1"/>
</dbReference>
<keyword evidence="4" id="KW-1185">Reference proteome</keyword>
<organism evidence="3 4">
    <name type="scientific">Escallonia herrerae</name>
    <dbReference type="NCBI Taxonomy" id="1293975"/>
    <lineage>
        <taxon>Eukaryota</taxon>
        <taxon>Viridiplantae</taxon>
        <taxon>Streptophyta</taxon>
        <taxon>Embryophyta</taxon>
        <taxon>Tracheophyta</taxon>
        <taxon>Spermatophyta</taxon>
        <taxon>Magnoliopsida</taxon>
        <taxon>eudicotyledons</taxon>
        <taxon>Gunneridae</taxon>
        <taxon>Pentapetalae</taxon>
        <taxon>asterids</taxon>
        <taxon>campanulids</taxon>
        <taxon>Escalloniales</taxon>
        <taxon>Escalloniaceae</taxon>
        <taxon>Escallonia</taxon>
    </lineage>
</organism>
<dbReference type="SUPFAM" id="SSF57889">
    <property type="entry name" value="Cysteine-rich domain"/>
    <property type="match status" value="2"/>
</dbReference>
<protein>
    <recommendedName>
        <fullName evidence="2">DC1 domain-containing protein</fullName>
    </recommendedName>
</protein>
<proteinExistence type="predicted"/>
<gene>
    <name evidence="3" type="ORF">RJ639_025474</name>
</gene>
<feature type="domain" description="DC1" evidence="2">
    <location>
        <begin position="133"/>
        <end position="178"/>
    </location>
</feature>
<comment type="caution">
    <text evidence="3">The sequence shown here is derived from an EMBL/GenBank/DDBJ whole genome shotgun (WGS) entry which is preliminary data.</text>
</comment>
<dbReference type="PANTHER" id="PTHR46288:SF27">
    <property type="entry name" value="CYSTEINE_HISTIDINE-RICH C1 DOMAIN FAMILY PROTEIN"/>
    <property type="match status" value="1"/>
</dbReference>